<organism evidence="2 3">
    <name type="scientific">Allosphingosinicella humi</name>
    <dbReference type="NCBI Taxonomy" id="2068657"/>
    <lineage>
        <taxon>Bacteria</taxon>
        <taxon>Pseudomonadati</taxon>
        <taxon>Pseudomonadota</taxon>
        <taxon>Alphaproteobacteria</taxon>
        <taxon>Sphingomonadales</taxon>
        <taxon>Sphingomonadaceae</taxon>
        <taxon>Allosphingosinicella</taxon>
    </lineage>
</organism>
<evidence type="ECO:0008006" key="4">
    <source>
        <dbReference type="Google" id="ProtNLM"/>
    </source>
</evidence>
<evidence type="ECO:0000313" key="3">
    <source>
        <dbReference type="Proteomes" id="UP000245916"/>
    </source>
</evidence>
<dbReference type="EMBL" id="QFFF01000001">
    <property type="protein sequence ID" value="PWG01747.1"/>
    <property type="molecule type" value="Genomic_DNA"/>
</dbReference>
<gene>
    <name evidence="2" type="ORF">DF286_01825</name>
</gene>
<reference evidence="2 3" key="1">
    <citation type="submission" date="2018-05" db="EMBL/GenBank/DDBJ databases">
        <title>Genome of Sphingosinicella humi QZX222.</title>
        <authorList>
            <person name="Qiao Z."/>
            <person name="Wang G."/>
        </authorList>
    </citation>
    <scope>NUCLEOTIDE SEQUENCE [LARGE SCALE GENOMIC DNA]</scope>
    <source>
        <strain evidence="2 3">QZX222</strain>
    </source>
</reference>
<keyword evidence="3" id="KW-1185">Reference proteome</keyword>
<sequence>MLVRQIKDRSAVYVHKSDYSFSNVRTMQEYTLAEHTVVDIEEDGLGPVYPLVRAAMPDVSLEQWLAYGSGLGGSGGVLGLSGPDGSLFGFATYEVRIALKHGRILHVDHFVIFELSGAGAARRALQNALEALARARGCGSIELRTSRRAYVDNGRAGVWTGLGYALDGAFFVKTLAAAVALDKGRPAGKRGAGTSVKARSGAVPAIAV</sequence>
<dbReference type="InterPro" id="IPR016181">
    <property type="entry name" value="Acyl_CoA_acyltransferase"/>
</dbReference>
<proteinExistence type="predicted"/>
<feature type="region of interest" description="Disordered" evidence="1">
    <location>
        <begin position="185"/>
        <end position="208"/>
    </location>
</feature>
<evidence type="ECO:0000256" key="1">
    <source>
        <dbReference type="SAM" id="MobiDB-lite"/>
    </source>
</evidence>
<accession>A0A2U2J0A6</accession>
<name>A0A2U2J0A6_9SPHN</name>
<dbReference type="Proteomes" id="UP000245916">
    <property type="component" value="Unassembled WGS sequence"/>
</dbReference>
<protein>
    <recommendedName>
        <fullName evidence="4">N-acetyltransferase domain-containing protein</fullName>
    </recommendedName>
</protein>
<dbReference type="SUPFAM" id="SSF55729">
    <property type="entry name" value="Acyl-CoA N-acyltransferases (Nat)"/>
    <property type="match status" value="1"/>
</dbReference>
<evidence type="ECO:0000313" key="2">
    <source>
        <dbReference type="EMBL" id="PWG01747.1"/>
    </source>
</evidence>
<comment type="caution">
    <text evidence="2">The sequence shown here is derived from an EMBL/GenBank/DDBJ whole genome shotgun (WGS) entry which is preliminary data.</text>
</comment>
<dbReference type="AlphaFoldDB" id="A0A2U2J0A6"/>